<feature type="transmembrane region" description="Helical" evidence="6">
    <location>
        <begin position="246"/>
        <end position="265"/>
    </location>
</feature>
<evidence type="ECO:0000313" key="8">
    <source>
        <dbReference type="Proteomes" id="UP001158045"/>
    </source>
</evidence>
<keyword evidence="5 6" id="KW-0472">Membrane</keyword>
<feature type="transmembrane region" description="Helical" evidence="6">
    <location>
        <begin position="435"/>
        <end position="456"/>
    </location>
</feature>
<protein>
    <submittedName>
        <fullName evidence="7">Basic amino acid antiporter YfcC</fullName>
    </submittedName>
</protein>
<gene>
    <name evidence="7" type="primary">yfcC</name>
    <name evidence="7" type="ORF">QE109_07535</name>
</gene>
<feature type="transmembrane region" description="Helical" evidence="6">
    <location>
        <begin position="393"/>
        <end position="415"/>
    </location>
</feature>
<dbReference type="EMBL" id="JARYZI010000004">
    <property type="protein sequence ID" value="MDH8677995.1"/>
    <property type="molecule type" value="Genomic_DNA"/>
</dbReference>
<evidence type="ECO:0000256" key="1">
    <source>
        <dbReference type="ARBA" id="ARBA00004651"/>
    </source>
</evidence>
<dbReference type="NCBIfam" id="NF008611">
    <property type="entry name" value="PRK11588.1"/>
    <property type="match status" value="1"/>
</dbReference>
<dbReference type="InterPro" id="IPR018385">
    <property type="entry name" value="C4_dicarb_anaerob_car-like"/>
</dbReference>
<organism evidence="7 8">
    <name type="scientific">Fusibacter bizertensis</name>
    <dbReference type="NCBI Taxonomy" id="1488331"/>
    <lineage>
        <taxon>Bacteria</taxon>
        <taxon>Bacillati</taxon>
        <taxon>Bacillota</taxon>
        <taxon>Clostridia</taxon>
        <taxon>Eubacteriales</taxon>
        <taxon>Eubacteriales Family XII. Incertae Sedis</taxon>
        <taxon>Fusibacter</taxon>
    </lineage>
</organism>
<name>A0ABT6NCA2_9FIRM</name>
<feature type="transmembrane region" description="Helical" evidence="6">
    <location>
        <begin position="144"/>
        <end position="165"/>
    </location>
</feature>
<comment type="subcellular location">
    <subcellularLocation>
        <location evidence="1">Cell membrane</location>
        <topology evidence="1">Multi-pass membrane protein</topology>
    </subcellularLocation>
</comment>
<keyword evidence="8" id="KW-1185">Reference proteome</keyword>
<keyword evidence="4 6" id="KW-1133">Transmembrane helix</keyword>
<sequence>MSNKQWRMPDTYVIIFFIILLAAIATYIIPTGYFNVSYVVLDDNDATIAIVEDNVVEEVDVNGTLYTIDTTDGSRTYVFSGEEEIGSIKKSKAAALELEGAKVVQEYEGFQSTGETKAIKIFEKWGDVGFLNYMFEGLVTGDKWGSAVGVVAFILVVGGAFGIILRTGAVDAGIINIITKYRNADLILIPALFIAFSAGGAVFGMGEEAIPFAMIVVPLMISLGYDAIVGILITYGATQIGFATSWMNPFSVAIAQGIAGIQVGSGSLLRIIMWTIFTAVGIAVTMFYGRRIKKDPRLSVAYESDAAYREEFSNKTIEGNKLTIGHSLVLLTIVLGIIWTIWGVQTHGYYIPEIATVFFTMGLVAGIIGVIFKLNNMTVNNIAESFKEGAKDLVGAALVVGMAQGIILVLGHNSANSPSVLNTILNAMSNSLDGVPAIFTGWLMYVMQSVFNFFVVSGSGQAALTMPLMAPLADLLGVSKQVAVLAFQLGDGFTNLIVPTSGCLMGVLGVARLDWNKWFKFQWKFQALLFGLGSVFVIIAVAIGWS</sequence>
<dbReference type="RefSeq" id="WP_281093825.1">
    <property type="nucleotide sequence ID" value="NZ_JARYZI010000004.1"/>
</dbReference>
<dbReference type="Proteomes" id="UP001158045">
    <property type="component" value="Unassembled WGS sequence"/>
</dbReference>
<keyword evidence="2" id="KW-1003">Cell membrane</keyword>
<evidence type="ECO:0000313" key="7">
    <source>
        <dbReference type="EMBL" id="MDH8677995.1"/>
    </source>
</evidence>
<feature type="transmembrane region" description="Helical" evidence="6">
    <location>
        <begin position="354"/>
        <end position="372"/>
    </location>
</feature>
<evidence type="ECO:0000256" key="3">
    <source>
        <dbReference type="ARBA" id="ARBA00022692"/>
    </source>
</evidence>
<feature type="transmembrane region" description="Helical" evidence="6">
    <location>
        <begin position="271"/>
        <end position="289"/>
    </location>
</feature>
<evidence type="ECO:0000256" key="4">
    <source>
        <dbReference type="ARBA" id="ARBA00022989"/>
    </source>
</evidence>
<keyword evidence="3 6" id="KW-0812">Transmembrane</keyword>
<reference evidence="7 8" key="1">
    <citation type="submission" date="2023-04" db="EMBL/GenBank/DDBJ databases">
        <title>Fusibacter bizertensis strain WBS, isolated from littoral bottom sediments of the Arctic seas - biochemical and genomic analysis.</title>
        <authorList>
            <person name="Brioukhanov A.L."/>
        </authorList>
    </citation>
    <scope>NUCLEOTIDE SEQUENCE [LARGE SCALE GENOMIC DNA]</scope>
    <source>
        <strain evidence="7 8">WBS</strain>
    </source>
</reference>
<dbReference type="PANTHER" id="PTHR43652">
    <property type="entry name" value="BASIC AMINO ACID ANTIPORTER YFCC-RELATED"/>
    <property type="match status" value="1"/>
</dbReference>
<feature type="transmembrane region" description="Helical" evidence="6">
    <location>
        <begin position="527"/>
        <end position="545"/>
    </location>
</feature>
<accession>A0ABT6NCA2</accession>
<feature type="transmembrane region" description="Helical" evidence="6">
    <location>
        <begin position="186"/>
        <end position="206"/>
    </location>
</feature>
<dbReference type="Pfam" id="PF03606">
    <property type="entry name" value="DcuC"/>
    <property type="match status" value="1"/>
</dbReference>
<feature type="transmembrane region" description="Helical" evidence="6">
    <location>
        <begin position="322"/>
        <end position="342"/>
    </location>
</feature>
<feature type="transmembrane region" description="Helical" evidence="6">
    <location>
        <begin position="212"/>
        <end position="234"/>
    </location>
</feature>
<evidence type="ECO:0000256" key="6">
    <source>
        <dbReference type="SAM" id="Phobius"/>
    </source>
</evidence>
<comment type="caution">
    <text evidence="7">The sequence shown here is derived from an EMBL/GenBank/DDBJ whole genome shotgun (WGS) entry which is preliminary data.</text>
</comment>
<dbReference type="PANTHER" id="PTHR43652:SF2">
    <property type="entry name" value="BASIC AMINO ACID ANTIPORTER YFCC-RELATED"/>
    <property type="match status" value="1"/>
</dbReference>
<proteinExistence type="predicted"/>
<dbReference type="InterPro" id="IPR051679">
    <property type="entry name" value="DASS-Related_Transporters"/>
</dbReference>
<evidence type="ECO:0000256" key="2">
    <source>
        <dbReference type="ARBA" id="ARBA00022475"/>
    </source>
</evidence>
<feature type="transmembrane region" description="Helical" evidence="6">
    <location>
        <begin position="12"/>
        <end position="34"/>
    </location>
</feature>
<evidence type="ECO:0000256" key="5">
    <source>
        <dbReference type="ARBA" id="ARBA00023136"/>
    </source>
</evidence>